<dbReference type="InterPro" id="IPR010982">
    <property type="entry name" value="Lambda_DNA-bd_dom_sf"/>
</dbReference>
<dbReference type="SMART" id="SM00530">
    <property type="entry name" value="HTH_XRE"/>
    <property type="match status" value="1"/>
</dbReference>
<evidence type="ECO:0000259" key="1">
    <source>
        <dbReference type="PROSITE" id="PS50943"/>
    </source>
</evidence>
<sequence>MTFDEPISLAALVFKWRNDHGYSISEASRVSGIPFATLRRIEHGSEPRSATIAKLSKVLLMPPNELYSRYLFKSEDEKKYQ</sequence>
<dbReference type="InterPro" id="IPR001387">
    <property type="entry name" value="Cro/C1-type_HTH"/>
</dbReference>
<dbReference type="AlphaFoldDB" id="A0A069CSD8"/>
<dbReference type="PROSITE" id="PS50943">
    <property type="entry name" value="HTH_CROC1"/>
    <property type="match status" value="1"/>
</dbReference>
<dbReference type="CDD" id="cd00093">
    <property type="entry name" value="HTH_XRE"/>
    <property type="match status" value="1"/>
</dbReference>
<dbReference type="GO" id="GO:0003677">
    <property type="term" value="F:DNA binding"/>
    <property type="evidence" value="ECO:0007669"/>
    <property type="project" value="InterPro"/>
</dbReference>
<dbReference type="OrthoDB" id="9805356at2"/>
<protein>
    <submittedName>
        <fullName evidence="2">Helix-turn-helix domain protein</fullName>
    </submittedName>
</protein>
<gene>
    <name evidence="2" type="ORF">WOSG25_050070</name>
</gene>
<reference evidence="3" key="1">
    <citation type="journal article" date="2014" name="Genome Announc.">
        <title>Draft genome sequence of Weissella oryzae SG25T, isolated from fermented rice grains.</title>
        <authorList>
            <person name="Tanizawa Y."/>
            <person name="Fujisawa T."/>
            <person name="Mochizuki T."/>
            <person name="Kaminuma E."/>
            <person name="Suzuki Y."/>
            <person name="Nakamura Y."/>
            <person name="Tohno M."/>
        </authorList>
    </citation>
    <scope>NUCLEOTIDE SEQUENCE [LARGE SCALE GENOMIC DNA]</scope>
    <source>
        <strain evidence="3">DSM 25784 / JCM 18191 / LMG 30913 / SG25</strain>
    </source>
</reference>
<proteinExistence type="predicted"/>
<name>A0A069CSD8_WEIOS</name>
<dbReference type="SUPFAM" id="SSF47413">
    <property type="entry name" value="lambda repressor-like DNA-binding domains"/>
    <property type="match status" value="1"/>
</dbReference>
<organism evidence="2 3">
    <name type="scientific">Weissella oryzae (strain DSM 25784 / JCM 18191 / LMG 30913 / SG25)</name>
    <dbReference type="NCBI Taxonomy" id="1329250"/>
    <lineage>
        <taxon>Bacteria</taxon>
        <taxon>Bacillati</taxon>
        <taxon>Bacillota</taxon>
        <taxon>Bacilli</taxon>
        <taxon>Lactobacillales</taxon>
        <taxon>Lactobacillaceae</taxon>
        <taxon>Weissella</taxon>
    </lineage>
</organism>
<feature type="domain" description="HTH cro/C1-type" evidence="1">
    <location>
        <begin position="15"/>
        <end position="66"/>
    </location>
</feature>
<evidence type="ECO:0000313" key="2">
    <source>
        <dbReference type="EMBL" id="GAK30735.1"/>
    </source>
</evidence>
<dbReference type="Gene3D" id="1.10.260.40">
    <property type="entry name" value="lambda repressor-like DNA-binding domains"/>
    <property type="match status" value="1"/>
</dbReference>
<dbReference type="EMBL" id="DF820488">
    <property type="protein sequence ID" value="GAK30735.1"/>
    <property type="molecule type" value="Genomic_DNA"/>
</dbReference>
<evidence type="ECO:0000313" key="3">
    <source>
        <dbReference type="Proteomes" id="UP000030643"/>
    </source>
</evidence>
<dbReference type="Proteomes" id="UP000030643">
    <property type="component" value="Unassembled WGS sequence"/>
</dbReference>
<dbReference type="Pfam" id="PF01381">
    <property type="entry name" value="HTH_3"/>
    <property type="match status" value="1"/>
</dbReference>
<accession>A0A069CSD8</accession>
<dbReference type="RefSeq" id="WP_027698820.1">
    <property type="nucleotide sequence ID" value="NZ_DF820488.1"/>
</dbReference>
<keyword evidence="3" id="KW-1185">Reference proteome</keyword>